<gene>
    <name evidence="3" type="ORF">X975_23783</name>
</gene>
<name>A0A087T783_STEMI</name>
<proteinExistence type="inferred from homology"/>
<comment type="similarity">
    <text evidence="1">Belongs to the inositol monophosphatase superfamily.</text>
</comment>
<keyword evidence="2" id="KW-0479">Metal-binding</keyword>
<dbReference type="Gene3D" id="4.10.460.10">
    <property type="entry name" value="Inositol Polyphosphate 1-phosphatase, domain 1"/>
    <property type="match status" value="1"/>
</dbReference>
<sequence length="318" mass="35231">MSEIPIDSLLQCLVECSQKAAKIAQIFRDEEDLFGLLVERKSDIKKNKQLIQDYKTLADVLVQETIKKDVGEKFSAVKSKIQGEEQNQFQNALGESILVELTDSPDDTVSLLYKVLDGRESVAKRLASVVHSSKAMGTKEYSSSSTVPADTIGIWIDPIDSTAEYIQAKNDETEDHDIQTYGLKCVCVLIGAYSIQTGNPIIGVINQPFYKKLEASSEWENKFFWGINYNAETASSITWNEEDKERTKVIVISSSESDELQDVMRTKYTVIHAAGAGYKALLVATNKADLYILSQPNTYFWDTCGPQALLSAKGGGVV</sequence>
<accession>A0A087T783</accession>
<evidence type="ECO:0000256" key="2">
    <source>
        <dbReference type="PIRSR" id="PIRSR600760-2"/>
    </source>
</evidence>
<feature type="binding site" evidence="2">
    <location>
        <position position="302"/>
    </location>
    <ligand>
        <name>Mg(2+)</name>
        <dbReference type="ChEBI" id="CHEBI:18420"/>
        <label>1</label>
        <note>catalytic</note>
    </ligand>
</feature>
<dbReference type="GO" id="GO:0004441">
    <property type="term" value="F:inositol-1,4-bisphosphate 1-phosphatase activity"/>
    <property type="evidence" value="ECO:0007669"/>
    <property type="project" value="TreeGrafter"/>
</dbReference>
<dbReference type="Proteomes" id="UP000054359">
    <property type="component" value="Unassembled WGS sequence"/>
</dbReference>
<dbReference type="Gene3D" id="3.30.540.10">
    <property type="entry name" value="Fructose-1,6-Bisphosphatase, subunit A, domain 1"/>
    <property type="match status" value="1"/>
</dbReference>
<dbReference type="OrthoDB" id="9977309at2759"/>
<dbReference type="OMA" id="KGSTFRW"/>
<protein>
    <submittedName>
        <fullName evidence="3">Inositol polyphosphate 1-phosphatase</fullName>
    </submittedName>
</protein>
<dbReference type="InterPro" id="IPR044897">
    <property type="entry name" value="INPP1_dom_1"/>
</dbReference>
<reference evidence="3 4" key="1">
    <citation type="submission" date="2013-11" db="EMBL/GenBank/DDBJ databases">
        <title>Genome sequencing of Stegodyphus mimosarum.</title>
        <authorList>
            <person name="Bechsgaard J."/>
        </authorList>
    </citation>
    <scope>NUCLEOTIDE SEQUENCE [LARGE SCALE GENOMIC DNA]</scope>
</reference>
<organism evidence="3 4">
    <name type="scientific">Stegodyphus mimosarum</name>
    <name type="common">African social velvet spider</name>
    <dbReference type="NCBI Taxonomy" id="407821"/>
    <lineage>
        <taxon>Eukaryota</taxon>
        <taxon>Metazoa</taxon>
        <taxon>Ecdysozoa</taxon>
        <taxon>Arthropoda</taxon>
        <taxon>Chelicerata</taxon>
        <taxon>Arachnida</taxon>
        <taxon>Araneae</taxon>
        <taxon>Araneomorphae</taxon>
        <taxon>Entelegynae</taxon>
        <taxon>Eresoidea</taxon>
        <taxon>Eresidae</taxon>
        <taxon>Stegodyphus</taxon>
    </lineage>
</organism>
<evidence type="ECO:0000256" key="1">
    <source>
        <dbReference type="ARBA" id="ARBA00009759"/>
    </source>
</evidence>
<feature type="binding site" evidence="2">
    <location>
        <position position="159"/>
    </location>
    <ligand>
        <name>Mg(2+)</name>
        <dbReference type="ChEBI" id="CHEBI:18420"/>
        <label>1</label>
        <note>catalytic</note>
    </ligand>
</feature>
<dbReference type="SUPFAM" id="SSF56655">
    <property type="entry name" value="Carbohydrate phosphatase"/>
    <property type="match status" value="1"/>
</dbReference>
<dbReference type="STRING" id="407821.A0A087T783"/>
<feature type="non-terminal residue" evidence="3">
    <location>
        <position position="318"/>
    </location>
</feature>
<comment type="cofactor">
    <cofactor evidence="2">
        <name>Mg(2+)</name>
        <dbReference type="ChEBI" id="CHEBI:18420"/>
    </cofactor>
</comment>
<dbReference type="PANTHER" id="PTHR43028:SF3">
    <property type="entry name" value="INOSITOL POLYPHOSPHATE 1-PHOSPHATASE"/>
    <property type="match status" value="1"/>
</dbReference>
<dbReference type="InterPro" id="IPR050725">
    <property type="entry name" value="CysQ/Inositol_MonoPase"/>
</dbReference>
<dbReference type="InterPro" id="IPR000760">
    <property type="entry name" value="Inositol_monophosphatase-like"/>
</dbReference>
<dbReference type="Gene3D" id="3.40.190.80">
    <property type="match status" value="1"/>
</dbReference>
<feature type="binding site" evidence="2">
    <location>
        <position position="157"/>
    </location>
    <ligand>
        <name>Mg(2+)</name>
        <dbReference type="ChEBI" id="CHEBI:18420"/>
        <label>1</label>
        <note>catalytic</note>
    </ligand>
</feature>
<dbReference type="PANTHER" id="PTHR43028">
    <property type="entry name" value="3'(2'),5'-BISPHOSPHATE NUCLEOTIDASE 1"/>
    <property type="match status" value="1"/>
</dbReference>
<evidence type="ECO:0000313" key="4">
    <source>
        <dbReference type="Proteomes" id="UP000054359"/>
    </source>
</evidence>
<dbReference type="Pfam" id="PF00459">
    <property type="entry name" value="Inositol_P"/>
    <property type="match status" value="1"/>
</dbReference>
<dbReference type="AlphaFoldDB" id="A0A087T783"/>
<evidence type="ECO:0000313" key="3">
    <source>
        <dbReference type="EMBL" id="KFM60972.1"/>
    </source>
</evidence>
<dbReference type="GO" id="GO:0046872">
    <property type="term" value="F:metal ion binding"/>
    <property type="evidence" value="ECO:0007669"/>
    <property type="project" value="UniProtKB-KW"/>
</dbReference>
<keyword evidence="2" id="KW-0460">Magnesium</keyword>
<feature type="binding site" evidence="2">
    <location>
        <position position="160"/>
    </location>
    <ligand>
        <name>Mg(2+)</name>
        <dbReference type="ChEBI" id="CHEBI:18420"/>
        <label>1</label>
        <note>catalytic</note>
    </ligand>
</feature>
<dbReference type="EMBL" id="KK113759">
    <property type="protein sequence ID" value="KFM60972.1"/>
    <property type="molecule type" value="Genomic_DNA"/>
</dbReference>
<keyword evidence="4" id="KW-1185">Reference proteome</keyword>
<feature type="binding site" evidence="2">
    <location>
        <position position="84"/>
    </location>
    <ligand>
        <name>Mg(2+)</name>
        <dbReference type="ChEBI" id="CHEBI:18420"/>
        <label>1</label>
        <note>catalytic</note>
    </ligand>
</feature>